<evidence type="ECO:0000313" key="4">
    <source>
        <dbReference type="EMBL" id="MED6151549.1"/>
    </source>
</evidence>
<dbReference type="Proteomes" id="UP001341840">
    <property type="component" value="Unassembled WGS sequence"/>
</dbReference>
<organism evidence="4 5">
    <name type="scientific">Stylosanthes scabra</name>
    <dbReference type="NCBI Taxonomy" id="79078"/>
    <lineage>
        <taxon>Eukaryota</taxon>
        <taxon>Viridiplantae</taxon>
        <taxon>Streptophyta</taxon>
        <taxon>Embryophyta</taxon>
        <taxon>Tracheophyta</taxon>
        <taxon>Spermatophyta</taxon>
        <taxon>Magnoliopsida</taxon>
        <taxon>eudicotyledons</taxon>
        <taxon>Gunneridae</taxon>
        <taxon>Pentapetalae</taxon>
        <taxon>rosids</taxon>
        <taxon>fabids</taxon>
        <taxon>Fabales</taxon>
        <taxon>Fabaceae</taxon>
        <taxon>Papilionoideae</taxon>
        <taxon>50 kb inversion clade</taxon>
        <taxon>dalbergioids sensu lato</taxon>
        <taxon>Dalbergieae</taxon>
        <taxon>Pterocarpus clade</taxon>
        <taxon>Stylosanthes</taxon>
    </lineage>
</organism>
<keyword evidence="5" id="KW-1185">Reference proteome</keyword>
<reference evidence="4 5" key="1">
    <citation type="journal article" date="2023" name="Plants (Basel)">
        <title>Bridging the Gap: Combining Genomics and Transcriptomics Approaches to Understand Stylosanthes scabra, an Orphan Legume from the Brazilian Caatinga.</title>
        <authorList>
            <person name="Ferreira-Neto J.R.C."/>
            <person name="da Silva M.D."/>
            <person name="Binneck E."/>
            <person name="de Melo N.F."/>
            <person name="da Silva R.H."/>
            <person name="de Melo A.L.T.M."/>
            <person name="Pandolfi V."/>
            <person name="Bustamante F.O."/>
            <person name="Brasileiro-Vidal A.C."/>
            <person name="Benko-Iseppon A.M."/>
        </authorList>
    </citation>
    <scope>NUCLEOTIDE SEQUENCE [LARGE SCALE GENOMIC DNA]</scope>
    <source>
        <tissue evidence="4">Leaves</tissue>
    </source>
</reference>
<keyword evidence="1" id="KW-0479">Metal-binding</keyword>
<proteinExistence type="predicted"/>
<feature type="domain" description="CCHC-type" evidence="3">
    <location>
        <begin position="96"/>
        <end position="109"/>
    </location>
</feature>
<evidence type="ECO:0000256" key="1">
    <source>
        <dbReference type="PROSITE-ProRule" id="PRU00047"/>
    </source>
</evidence>
<keyword evidence="1" id="KW-0863">Zinc-finger</keyword>
<dbReference type="PROSITE" id="PS50158">
    <property type="entry name" value="ZF_CCHC"/>
    <property type="match status" value="1"/>
</dbReference>
<gene>
    <name evidence="4" type="ORF">PIB30_083557</name>
</gene>
<feature type="region of interest" description="Disordered" evidence="2">
    <location>
        <begin position="312"/>
        <end position="331"/>
    </location>
</feature>
<keyword evidence="1" id="KW-0862">Zinc</keyword>
<comment type="caution">
    <text evidence="4">The sequence shown here is derived from an EMBL/GenBank/DDBJ whole genome shotgun (WGS) entry which is preliminary data.</text>
</comment>
<dbReference type="EMBL" id="JASCZI010091946">
    <property type="protein sequence ID" value="MED6151549.1"/>
    <property type="molecule type" value="Genomic_DNA"/>
</dbReference>
<evidence type="ECO:0000256" key="2">
    <source>
        <dbReference type="SAM" id="MobiDB-lite"/>
    </source>
</evidence>
<dbReference type="InterPro" id="IPR025836">
    <property type="entry name" value="Zn_knuckle_CX2CX4HX4C"/>
</dbReference>
<feature type="region of interest" description="Disordered" evidence="2">
    <location>
        <begin position="1"/>
        <end position="22"/>
    </location>
</feature>
<sequence>MEKELHEPIPMQVTAHTEPEWEEEESAEGKVINVNDSVPENFQPDCYNLEALTEVKLNYMEMWVQMYGFPLENMNKDDLHKVWVELKYERLQDCYCLKCGLIGHNRKECNKDTIMSVLNPLVPRYYLGLGVNRAKSLQANLGRTGLKGENNNEKEREEMAHGEQMRLKEKGKEIERVEDFAEFNKIMAENQGVTVATIEEAIGRAIQNVMKSKTSYMDVDHGPGPSRQHKEDRPMDNTTMELLKLGQQASQKEEGQGSDEATSPALMDTIIKDKDEEKIEEEQKKKQNHGLKKIAELLIEWKEKCKSKNTSKIIPFQGDQQGKRGKHAYSEEEDGHYYVELAKDEEDEQDGNTMEWEKALAMEMKKN</sequence>
<name>A0ABU6TSV3_9FABA</name>
<evidence type="ECO:0000259" key="3">
    <source>
        <dbReference type="PROSITE" id="PS50158"/>
    </source>
</evidence>
<evidence type="ECO:0000313" key="5">
    <source>
        <dbReference type="Proteomes" id="UP001341840"/>
    </source>
</evidence>
<protein>
    <recommendedName>
        <fullName evidence="3">CCHC-type domain-containing protein</fullName>
    </recommendedName>
</protein>
<dbReference type="InterPro" id="IPR001878">
    <property type="entry name" value="Znf_CCHC"/>
</dbReference>
<dbReference type="Pfam" id="PF14392">
    <property type="entry name" value="zf-CCHC_4"/>
    <property type="match status" value="1"/>
</dbReference>
<accession>A0ABU6TSV3</accession>